<evidence type="ECO:0000259" key="6">
    <source>
        <dbReference type="Pfam" id="PF08100"/>
    </source>
</evidence>
<dbReference type="GO" id="GO:0046983">
    <property type="term" value="F:protein dimerization activity"/>
    <property type="evidence" value="ECO:0007669"/>
    <property type="project" value="InterPro"/>
</dbReference>
<protein>
    <submittedName>
        <fullName evidence="7">Methyltransferase</fullName>
    </submittedName>
</protein>
<dbReference type="InterPro" id="IPR001077">
    <property type="entry name" value="COMT_C"/>
</dbReference>
<dbReference type="PIRSF" id="PIRSF005739">
    <property type="entry name" value="O-mtase"/>
    <property type="match status" value="1"/>
</dbReference>
<dbReference type="RefSeq" id="WP_406694863.1">
    <property type="nucleotide sequence ID" value="NZ_CP155447.1"/>
</dbReference>
<dbReference type="GO" id="GO:0008171">
    <property type="term" value="F:O-methyltransferase activity"/>
    <property type="evidence" value="ECO:0007669"/>
    <property type="project" value="InterPro"/>
</dbReference>
<evidence type="ECO:0000313" key="7">
    <source>
        <dbReference type="EMBL" id="XBH02120.1"/>
    </source>
</evidence>
<dbReference type="PANTHER" id="PTHR43712:SF2">
    <property type="entry name" value="O-METHYLTRANSFERASE CICE"/>
    <property type="match status" value="1"/>
</dbReference>
<dbReference type="EMBL" id="CP155447">
    <property type="protein sequence ID" value="XBH02120.1"/>
    <property type="molecule type" value="Genomic_DNA"/>
</dbReference>
<dbReference type="CDD" id="cd02440">
    <property type="entry name" value="AdoMet_MTases"/>
    <property type="match status" value="1"/>
</dbReference>
<dbReference type="SUPFAM" id="SSF53335">
    <property type="entry name" value="S-adenosyl-L-methionine-dependent methyltransferases"/>
    <property type="match status" value="1"/>
</dbReference>
<dbReference type="Pfam" id="PF00891">
    <property type="entry name" value="Methyltransf_2"/>
    <property type="match status" value="1"/>
</dbReference>
<evidence type="ECO:0000259" key="5">
    <source>
        <dbReference type="Pfam" id="PF00891"/>
    </source>
</evidence>
<dbReference type="InterPro" id="IPR036388">
    <property type="entry name" value="WH-like_DNA-bd_sf"/>
</dbReference>
<feature type="active site" description="Proton acceptor" evidence="4">
    <location>
        <position position="248"/>
    </location>
</feature>
<evidence type="ECO:0000256" key="4">
    <source>
        <dbReference type="PIRSR" id="PIRSR005739-1"/>
    </source>
</evidence>
<feature type="domain" description="O-methyltransferase dimerisation" evidence="6">
    <location>
        <begin position="14"/>
        <end position="88"/>
    </location>
</feature>
<keyword evidence="1 7" id="KW-0489">Methyltransferase</keyword>
<feature type="domain" description="O-methyltransferase C-terminal" evidence="5">
    <location>
        <begin position="112"/>
        <end position="319"/>
    </location>
</feature>
<name>A0AAU7CAG8_9BACT</name>
<keyword evidence="2" id="KW-0808">Transferase</keyword>
<organism evidence="7">
    <name type="scientific">Singulisphaera sp. Ch08</name>
    <dbReference type="NCBI Taxonomy" id="3120278"/>
    <lineage>
        <taxon>Bacteria</taxon>
        <taxon>Pseudomonadati</taxon>
        <taxon>Planctomycetota</taxon>
        <taxon>Planctomycetia</taxon>
        <taxon>Isosphaerales</taxon>
        <taxon>Isosphaeraceae</taxon>
        <taxon>Singulisphaera</taxon>
    </lineage>
</organism>
<proteinExistence type="predicted"/>
<dbReference type="AlphaFoldDB" id="A0AAU7CAG8"/>
<dbReference type="PROSITE" id="PS51683">
    <property type="entry name" value="SAM_OMT_II"/>
    <property type="match status" value="1"/>
</dbReference>
<dbReference type="PANTHER" id="PTHR43712">
    <property type="entry name" value="PUTATIVE (AFU_ORTHOLOGUE AFUA_4G14580)-RELATED"/>
    <property type="match status" value="1"/>
</dbReference>
<evidence type="ECO:0000256" key="2">
    <source>
        <dbReference type="ARBA" id="ARBA00022679"/>
    </source>
</evidence>
<dbReference type="SUPFAM" id="SSF46785">
    <property type="entry name" value="Winged helix' DNA-binding domain"/>
    <property type="match status" value="1"/>
</dbReference>
<dbReference type="InterPro" id="IPR016461">
    <property type="entry name" value="COMT-like"/>
</dbReference>
<dbReference type="InterPro" id="IPR012967">
    <property type="entry name" value="COMT_dimerisation"/>
</dbReference>
<dbReference type="Gene3D" id="3.40.50.150">
    <property type="entry name" value="Vaccinia Virus protein VP39"/>
    <property type="match status" value="1"/>
</dbReference>
<gene>
    <name evidence="7" type="ORF">V5E97_27855</name>
</gene>
<evidence type="ECO:0000256" key="3">
    <source>
        <dbReference type="ARBA" id="ARBA00022691"/>
    </source>
</evidence>
<keyword evidence="3" id="KW-0949">S-adenosyl-L-methionine</keyword>
<accession>A0AAU7CAG8</accession>
<sequence>MTQATLSPAEQLFQIINSFWTSRAVYVAAKLGLADFVQDGPKTAAELAVATGTHAPSLYRLLRALASTGLFLEDEQGRFAATPLGDALRSGVPGSLRATAISELGEDHYDAWRDVLQSVKTGEIAFDHHFGMPVWEYYAQNPEVAKVFNESMSGLTRSIEDAVVQSCDFASARTVVDVGGGQGTFLAAILKANPTAKGLLFDAPQVVAGEQNRLGAEGLNGRLEAVGGDFFESVPTGGDIYTLKWIIHDWDDAKSVAILQNCHRAMARGGRLLLVESVIPPRNEPSLGKFMDLNMLVMTGGRERTEEEFRTLLAAAGFRLTRVIATPSPVSVIEAVREED</sequence>
<dbReference type="GO" id="GO:0032259">
    <property type="term" value="P:methylation"/>
    <property type="evidence" value="ECO:0007669"/>
    <property type="project" value="UniProtKB-KW"/>
</dbReference>
<dbReference type="Pfam" id="PF08100">
    <property type="entry name" value="Dimerisation"/>
    <property type="match status" value="1"/>
</dbReference>
<reference evidence="7" key="1">
    <citation type="submission" date="2024-05" db="EMBL/GenBank/DDBJ databases">
        <title>Planctomycetes of the genus Singulisphaera possess chitinolytic capabilities.</title>
        <authorList>
            <person name="Ivanova A."/>
        </authorList>
    </citation>
    <scope>NUCLEOTIDE SEQUENCE</scope>
    <source>
        <strain evidence="7">Ch08T</strain>
    </source>
</reference>
<dbReference type="Gene3D" id="1.10.10.10">
    <property type="entry name" value="Winged helix-like DNA-binding domain superfamily/Winged helix DNA-binding domain"/>
    <property type="match status" value="1"/>
</dbReference>
<dbReference type="InterPro" id="IPR029063">
    <property type="entry name" value="SAM-dependent_MTases_sf"/>
</dbReference>
<evidence type="ECO:0000256" key="1">
    <source>
        <dbReference type="ARBA" id="ARBA00022603"/>
    </source>
</evidence>
<dbReference type="InterPro" id="IPR036390">
    <property type="entry name" value="WH_DNA-bd_sf"/>
</dbReference>